<sequence>LLLFVVLYVLSRNEKISKKAGLLTGIFMVGYAVARGAVELVRQPDPHLGILTGGLTMGQWLSIPVFLFGLYLILRPNKRAM</sequence>
<name>A0A382W5Q9_9ZZZZ</name>
<accession>A0A382W5Q9</accession>
<evidence type="ECO:0000256" key="4">
    <source>
        <dbReference type="ARBA" id="ARBA00022989"/>
    </source>
</evidence>
<keyword evidence="2" id="KW-0808">Transferase</keyword>
<dbReference type="InterPro" id="IPR001640">
    <property type="entry name" value="Lgt"/>
</dbReference>
<dbReference type="EMBL" id="UINC01157274">
    <property type="protein sequence ID" value="SVD54166.1"/>
    <property type="molecule type" value="Genomic_DNA"/>
</dbReference>
<evidence type="ECO:0000256" key="3">
    <source>
        <dbReference type="ARBA" id="ARBA00022692"/>
    </source>
</evidence>
<evidence type="ECO:0000256" key="1">
    <source>
        <dbReference type="ARBA" id="ARBA00022475"/>
    </source>
</evidence>
<evidence type="ECO:0000256" key="5">
    <source>
        <dbReference type="ARBA" id="ARBA00023136"/>
    </source>
</evidence>
<evidence type="ECO:0000313" key="7">
    <source>
        <dbReference type="EMBL" id="SVD54166.1"/>
    </source>
</evidence>
<proteinExistence type="predicted"/>
<dbReference type="AlphaFoldDB" id="A0A382W5Q9"/>
<keyword evidence="1" id="KW-1003">Cell membrane</keyword>
<reference evidence="7" key="1">
    <citation type="submission" date="2018-05" db="EMBL/GenBank/DDBJ databases">
        <authorList>
            <person name="Lanie J.A."/>
            <person name="Ng W.-L."/>
            <person name="Kazmierczak K.M."/>
            <person name="Andrzejewski T.M."/>
            <person name="Davidsen T.M."/>
            <person name="Wayne K.J."/>
            <person name="Tettelin H."/>
            <person name="Glass J.I."/>
            <person name="Rusch D."/>
            <person name="Podicherti R."/>
            <person name="Tsui H.-C.T."/>
            <person name="Winkler M.E."/>
        </authorList>
    </citation>
    <scope>NUCLEOTIDE SEQUENCE</scope>
</reference>
<dbReference type="GO" id="GO:0008961">
    <property type="term" value="F:phosphatidylglycerol-prolipoprotein diacylglyceryl transferase activity"/>
    <property type="evidence" value="ECO:0007669"/>
    <property type="project" value="InterPro"/>
</dbReference>
<keyword evidence="5 6" id="KW-0472">Membrane</keyword>
<feature type="transmembrane region" description="Helical" evidence="6">
    <location>
        <begin position="50"/>
        <end position="74"/>
    </location>
</feature>
<organism evidence="7">
    <name type="scientific">marine metagenome</name>
    <dbReference type="NCBI Taxonomy" id="408172"/>
    <lineage>
        <taxon>unclassified sequences</taxon>
        <taxon>metagenomes</taxon>
        <taxon>ecological metagenomes</taxon>
    </lineage>
</organism>
<dbReference type="PANTHER" id="PTHR30589">
    <property type="entry name" value="PROLIPOPROTEIN DIACYLGLYCERYL TRANSFERASE"/>
    <property type="match status" value="1"/>
</dbReference>
<dbReference type="GO" id="GO:0042158">
    <property type="term" value="P:lipoprotein biosynthetic process"/>
    <property type="evidence" value="ECO:0007669"/>
    <property type="project" value="InterPro"/>
</dbReference>
<gene>
    <name evidence="7" type="ORF">METZ01_LOCUS407020</name>
</gene>
<keyword evidence="3 6" id="KW-0812">Transmembrane</keyword>
<dbReference type="GO" id="GO:0005886">
    <property type="term" value="C:plasma membrane"/>
    <property type="evidence" value="ECO:0007669"/>
    <property type="project" value="InterPro"/>
</dbReference>
<evidence type="ECO:0000256" key="6">
    <source>
        <dbReference type="SAM" id="Phobius"/>
    </source>
</evidence>
<evidence type="ECO:0000256" key="2">
    <source>
        <dbReference type="ARBA" id="ARBA00022679"/>
    </source>
</evidence>
<feature type="non-terminal residue" evidence="7">
    <location>
        <position position="1"/>
    </location>
</feature>
<dbReference type="PANTHER" id="PTHR30589:SF0">
    <property type="entry name" value="PHOSPHATIDYLGLYCEROL--PROLIPOPROTEIN DIACYLGLYCERYL TRANSFERASE"/>
    <property type="match status" value="1"/>
</dbReference>
<dbReference type="Pfam" id="PF01790">
    <property type="entry name" value="LGT"/>
    <property type="match status" value="1"/>
</dbReference>
<feature type="transmembrane region" description="Helical" evidence="6">
    <location>
        <begin position="20"/>
        <end position="38"/>
    </location>
</feature>
<evidence type="ECO:0008006" key="8">
    <source>
        <dbReference type="Google" id="ProtNLM"/>
    </source>
</evidence>
<protein>
    <recommendedName>
        <fullName evidence="8">Prolipoprotein diacylglyceryl transferase</fullName>
    </recommendedName>
</protein>
<keyword evidence="4 6" id="KW-1133">Transmembrane helix</keyword>